<dbReference type="Gene3D" id="3.40.190.10">
    <property type="entry name" value="Periplasmic binding protein-like II"/>
    <property type="match status" value="1"/>
</dbReference>
<gene>
    <name evidence="3" type="ORF">EMQ25_16870</name>
</gene>
<dbReference type="PIRSF" id="PIRSF017082">
    <property type="entry name" value="YflP"/>
    <property type="match status" value="1"/>
</dbReference>
<comment type="caution">
    <text evidence="3">The sequence shown here is derived from an EMBL/GenBank/DDBJ whole genome shotgun (WGS) entry which is preliminary data.</text>
</comment>
<organism evidence="3 4">
    <name type="scientific">Arsenicitalea aurantiaca</name>
    <dbReference type="NCBI Taxonomy" id="1783274"/>
    <lineage>
        <taxon>Bacteria</taxon>
        <taxon>Pseudomonadati</taxon>
        <taxon>Pseudomonadota</taxon>
        <taxon>Alphaproteobacteria</taxon>
        <taxon>Hyphomicrobiales</taxon>
        <taxon>Devosiaceae</taxon>
        <taxon>Arsenicitalea</taxon>
    </lineage>
</organism>
<proteinExistence type="inferred from homology"/>
<evidence type="ECO:0000313" key="4">
    <source>
        <dbReference type="Proteomes" id="UP000281547"/>
    </source>
</evidence>
<keyword evidence="2" id="KW-0732">Signal</keyword>
<feature type="signal peptide" evidence="2">
    <location>
        <begin position="1"/>
        <end position="24"/>
    </location>
</feature>
<reference evidence="3 4" key="1">
    <citation type="journal article" date="2016" name="Int. J. Syst. Evol. Microbiol.">
        <title>Arsenicitalea aurantiaca gen. nov., sp. nov., a new member of the family Hyphomicrobiaceae, isolated from high-arsenic sediment.</title>
        <authorList>
            <person name="Mu Y."/>
            <person name="Zhou L."/>
            <person name="Zeng X.C."/>
            <person name="Liu L."/>
            <person name="Pan Y."/>
            <person name="Chen X."/>
            <person name="Wang J."/>
            <person name="Li S."/>
            <person name="Li W.J."/>
            <person name="Wang Y."/>
        </authorList>
    </citation>
    <scope>NUCLEOTIDE SEQUENCE [LARGE SCALE GENOMIC DNA]</scope>
    <source>
        <strain evidence="3 4">42-50</strain>
    </source>
</reference>
<dbReference type="Proteomes" id="UP000281547">
    <property type="component" value="Unassembled WGS sequence"/>
</dbReference>
<name>A0A433X2E6_9HYPH</name>
<evidence type="ECO:0000256" key="1">
    <source>
        <dbReference type="ARBA" id="ARBA00006987"/>
    </source>
</evidence>
<comment type="similarity">
    <text evidence="1">Belongs to the UPF0065 (bug) family.</text>
</comment>
<dbReference type="InterPro" id="IPR042100">
    <property type="entry name" value="Bug_dom1"/>
</dbReference>
<dbReference type="OrthoDB" id="7375033at2"/>
<feature type="chain" id="PRO_5019260335" evidence="2">
    <location>
        <begin position="25"/>
        <end position="323"/>
    </location>
</feature>
<evidence type="ECO:0000313" key="3">
    <source>
        <dbReference type="EMBL" id="RUT28259.1"/>
    </source>
</evidence>
<accession>A0A433X2E6</accession>
<dbReference type="CDD" id="cd07012">
    <property type="entry name" value="PBP2_Bug_TTT"/>
    <property type="match status" value="1"/>
</dbReference>
<dbReference type="AlphaFoldDB" id="A0A433X2E6"/>
<dbReference type="EMBL" id="RZNJ01000008">
    <property type="protein sequence ID" value="RUT28259.1"/>
    <property type="molecule type" value="Genomic_DNA"/>
</dbReference>
<keyword evidence="4" id="KW-1185">Reference proteome</keyword>
<dbReference type="SUPFAM" id="SSF53850">
    <property type="entry name" value="Periplasmic binding protein-like II"/>
    <property type="match status" value="1"/>
</dbReference>
<evidence type="ECO:0000256" key="2">
    <source>
        <dbReference type="SAM" id="SignalP"/>
    </source>
</evidence>
<dbReference type="Gene3D" id="3.40.190.150">
    <property type="entry name" value="Bordetella uptake gene, domain 1"/>
    <property type="match status" value="1"/>
</dbReference>
<sequence length="323" mass="33549">MNTLLKLAGTAVLTVAASSSAALAQNWPERPVTMIVAAGAGGGTDATARLLAADLEEIFGQPFNVVNRAEGGGIAGITELANAAPDGYTIGILFNYAPYRHLGMGNLTSASYTPIAQYNFDSAAIHVKADSEIQTLDEVIAALQENPQSLTIGCAATCPSSWSSAFSKVLIDQGIDITALRWVPSQGAAAGLQELVAGGVDVLTASVPEAASMLDAGEIRTLAVLSEERLDTFPDIPTAGEQIEGAAPGGVFRAVAGPAGLPEEVTTKLAEAIEQIYQGDDFQTAMNARGFGLQYRNSAELLDWMLIHEADTETVLRAAGVIE</sequence>
<dbReference type="InterPro" id="IPR005064">
    <property type="entry name" value="BUG"/>
</dbReference>
<dbReference type="Pfam" id="PF03401">
    <property type="entry name" value="TctC"/>
    <property type="match status" value="1"/>
</dbReference>
<protein>
    <submittedName>
        <fullName evidence="3">Tripartite tricarboxylate transporter substrate binding protein</fullName>
    </submittedName>
</protein>
<dbReference type="RefSeq" id="WP_127189784.1">
    <property type="nucleotide sequence ID" value="NZ_RZNJ01000008.1"/>
</dbReference>
<dbReference type="PANTHER" id="PTHR42928">
    <property type="entry name" value="TRICARBOXYLATE-BINDING PROTEIN"/>
    <property type="match status" value="1"/>
</dbReference>
<dbReference type="PANTHER" id="PTHR42928:SF5">
    <property type="entry name" value="BLR1237 PROTEIN"/>
    <property type="match status" value="1"/>
</dbReference>